<dbReference type="Proteomes" id="UP000223968">
    <property type="component" value="Unassembled WGS sequence"/>
</dbReference>
<dbReference type="EMBL" id="PDNB01000229">
    <property type="protein sequence ID" value="PGG98230.1"/>
    <property type="molecule type" value="Genomic_DNA"/>
</dbReference>
<comment type="caution">
    <text evidence="2">The sequence shown here is derived from an EMBL/GenBank/DDBJ whole genome shotgun (WGS) entry which is preliminary data.</text>
</comment>
<evidence type="ECO:0000313" key="2">
    <source>
        <dbReference type="EMBL" id="PGG98230.1"/>
    </source>
</evidence>
<dbReference type="AlphaFoldDB" id="A0A2B7WNY6"/>
<dbReference type="Pfam" id="PF20516">
    <property type="entry name" value="PDDEXK_12"/>
    <property type="match status" value="1"/>
</dbReference>
<feature type="domain" description="PD-(D/E)XK nuclease-like" evidence="1">
    <location>
        <begin position="16"/>
        <end position="78"/>
    </location>
</feature>
<reference evidence="2 3" key="1">
    <citation type="submission" date="2017-10" db="EMBL/GenBank/DDBJ databases">
        <title>Comparative genomics in systemic dimorphic fungi from Ajellomycetaceae.</title>
        <authorList>
            <person name="Munoz J.F."/>
            <person name="Mcewen J.G."/>
            <person name="Clay O.K."/>
            <person name="Cuomo C.A."/>
        </authorList>
    </citation>
    <scope>NUCLEOTIDE SEQUENCE [LARGE SCALE GENOMIC DNA]</scope>
    <source>
        <strain evidence="2 3">UAMH5409</strain>
    </source>
</reference>
<organism evidence="2 3">
    <name type="scientific">Helicocarpus griseus UAMH5409</name>
    <dbReference type="NCBI Taxonomy" id="1447875"/>
    <lineage>
        <taxon>Eukaryota</taxon>
        <taxon>Fungi</taxon>
        <taxon>Dikarya</taxon>
        <taxon>Ascomycota</taxon>
        <taxon>Pezizomycotina</taxon>
        <taxon>Eurotiomycetes</taxon>
        <taxon>Eurotiomycetidae</taxon>
        <taxon>Onygenales</taxon>
        <taxon>Ajellomycetaceae</taxon>
        <taxon>Helicocarpus</taxon>
    </lineage>
</organism>
<dbReference type="InterPro" id="IPR046797">
    <property type="entry name" value="PDDEXK_12"/>
</dbReference>
<gene>
    <name evidence="2" type="ORF">AJ79_08939</name>
</gene>
<name>A0A2B7WNY6_9EURO</name>
<evidence type="ECO:0000259" key="1">
    <source>
        <dbReference type="Pfam" id="PF20516"/>
    </source>
</evidence>
<dbReference type="OrthoDB" id="4207404at2759"/>
<keyword evidence="3" id="KW-1185">Reference proteome</keyword>
<evidence type="ECO:0000313" key="3">
    <source>
        <dbReference type="Proteomes" id="UP000223968"/>
    </source>
</evidence>
<proteinExistence type="predicted"/>
<dbReference type="STRING" id="1447875.A0A2B7WNY6"/>
<sequence>MVDCPPGVESGEASFLMPFIGISIVGQTRYLQVAAKDEDGSVALYGPITMGDTLSLKGIFKILKVLERIKEYGESEYWLWLERRILKPLADQGVTSEQQQLT</sequence>
<protein>
    <recommendedName>
        <fullName evidence="1">PD-(D/E)XK nuclease-like domain-containing protein</fullName>
    </recommendedName>
</protein>
<accession>A0A2B7WNY6</accession>